<dbReference type="GeneID" id="27899298"/>
<feature type="compositionally biased region" description="Basic and acidic residues" evidence="1">
    <location>
        <begin position="1"/>
        <end position="18"/>
    </location>
</feature>
<evidence type="ECO:0000313" key="2">
    <source>
        <dbReference type="EMBL" id="EMF09801.1"/>
    </source>
</evidence>
<dbReference type="PANTHER" id="PTHR38703">
    <property type="entry name" value="CHROMOSOME 8, WHOLE GENOME SHOTGUN SEQUENCE"/>
    <property type="match status" value="1"/>
</dbReference>
<feature type="compositionally biased region" description="Polar residues" evidence="1">
    <location>
        <begin position="93"/>
        <end position="102"/>
    </location>
</feature>
<evidence type="ECO:0000256" key="1">
    <source>
        <dbReference type="SAM" id="MobiDB-lite"/>
    </source>
</evidence>
<sequence>MSRDGEPVINVRRSDDPARPPSARLSNDMTRSGSSRISNSNGAPRNVIPAAAVPPRDASQDWQRQNGGASTRRMSPPVDQRRHSLARDGQAVKNFSTPSTQPRAPPDHLVHDSDAPIDLAAHGINLTNTEDTTVHTTSAPAVVHETVRVDTHEIVTERVEREIHTHDVYHRILPIVDIEVLPPRHFVQTPAGGRYEISADKVPGGAAQNLNLQRVIQEAVDRELARLYPPQSGPRRFTALEFDPRGTVGDFREGVGENGCHFSEQTWVHPPVIDMGGYETGQTVPFHFDHSHVQSSAGGVVGNGSVVYDDHQGGIGRVPSVGEKGIPGRRIGSISRKPVPL</sequence>
<dbReference type="AlphaFoldDB" id="M3AUP9"/>
<dbReference type="RefSeq" id="XP_016757922.1">
    <property type="nucleotide sequence ID" value="XM_016902161.1"/>
</dbReference>
<evidence type="ECO:0000313" key="3">
    <source>
        <dbReference type="Proteomes" id="UP000016931"/>
    </source>
</evidence>
<feature type="region of interest" description="Disordered" evidence="1">
    <location>
        <begin position="1"/>
        <end position="105"/>
    </location>
</feature>
<proteinExistence type="predicted"/>
<reference evidence="2 3" key="1">
    <citation type="journal article" date="2012" name="PLoS Pathog.">
        <title>Diverse lifestyles and strategies of plant pathogenesis encoded in the genomes of eighteen Dothideomycetes fungi.</title>
        <authorList>
            <person name="Ohm R.A."/>
            <person name="Feau N."/>
            <person name="Henrissat B."/>
            <person name="Schoch C.L."/>
            <person name="Horwitz B.A."/>
            <person name="Barry K.W."/>
            <person name="Condon B.J."/>
            <person name="Copeland A.C."/>
            <person name="Dhillon B."/>
            <person name="Glaser F."/>
            <person name="Hesse C.N."/>
            <person name="Kosti I."/>
            <person name="LaButti K."/>
            <person name="Lindquist E.A."/>
            <person name="Lucas S."/>
            <person name="Salamov A.A."/>
            <person name="Bradshaw R.E."/>
            <person name="Ciuffetti L."/>
            <person name="Hamelin R.C."/>
            <person name="Kema G.H.J."/>
            <person name="Lawrence C."/>
            <person name="Scott J.A."/>
            <person name="Spatafora J.W."/>
            <person name="Turgeon B.G."/>
            <person name="de Wit P.J.G.M."/>
            <person name="Zhong S."/>
            <person name="Goodwin S.B."/>
            <person name="Grigoriev I.V."/>
        </authorList>
    </citation>
    <scope>NUCLEOTIDE SEQUENCE [LARGE SCALE GENOMIC DNA]</scope>
    <source>
        <strain evidence="2 3">SO2202</strain>
    </source>
</reference>
<feature type="compositionally biased region" description="Low complexity" evidence="1">
    <location>
        <begin position="31"/>
        <end position="42"/>
    </location>
</feature>
<keyword evidence="3" id="KW-1185">Reference proteome</keyword>
<dbReference type="EMBL" id="KB456268">
    <property type="protein sequence ID" value="EMF09801.1"/>
    <property type="molecule type" value="Genomic_DNA"/>
</dbReference>
<dbReference type="HOGENOM" id="CLU_814238_0_0_1"/>
<name>M3AUP9_SPHMS</name>
<dbReference type="eggNOG" id="ENOG502S837">
    <property type="taxonomic scope" value="Eukaryota"/>
</dbReference>
<dbReference type="OrthoDB" id="5325276at2759"/>
<gene>
    <name evidence="2" type="ORF">SEPMUDRAFT_127576</name>
</gene>
<accession>M3AUP9</accession>
<dbReference type="Proteomes" id="UP000016931">
    <property type="component" value="Unassembled WGS sequence"/>
</dbReference>
<feature type="compositionally biased region" description="Polar residues" evidence="1">
    <location>
        <begin position="60"/>
        <end position="73"/>
    </location>
</feature>
<dbReference type="PANTHER" id="PTHR38703:SF1">
    <property type="entry name" value="ALLERGEN"/>
    <property type="match status" value="1"/>
</dbReference>
<organism evidence="2 3">
    <name type="scientific">Sphaerulina musiva (strain SO2202)</name>
    <name type="common">Poplar stem canker fungus</name>
    <name type="synonym">Septoria musiva</name>
    <dbReference type="NCBI Taxonomy" id="692275"/>
    <lineage>
        <taxon>Eukaryota</taxon>
        <taxon>Fungi</taxon>
        <taxon>Dikarya</taxon>
        <taxon>Ascomycota</taxon>
        <taxon>Pezizomycotina</taxon>
        <taxon>Dothideomycetes</taxon>
        <taxon>Dothideomycetidae</taxon>
        <taxon>Mycosphaerellales</taxon>
        <taxon>Mycosphaerellaceae</taxon>
        <taxon>Sphaerulina</taxon>
    </lineage>
</organism>
<feature type="region of interest" description="Disordered" evidence="1">
    <location>
        <begin position="318"/>
        <end position="341"/>
    </location>
</feature>
<protein>
    <submittedName>
        <fullName evidence="2">Uncharacterized protein</fullName>
    </submittedName>
</protein>